<keyword evidence="3" id="KW-1185">Reference proteome</keyword>
<organism evidence="2 3">
    <name type="scientific">Fibrisoma montanum</name>
    <dbReference type="NCBI Taxonomy" id="2305895"/>
    <lineage>
        <taxon>Bacteria</taxon>
        <taxon>Pseudomonadati</taxon>
        <taxon>Bacteroidota</taxon>
        <taxon>Cytophagia</taxon>
        <taxon>Cytophagales</taxon>
        <taxon>Spirosomataceae</taxon>
        <taxon>Fibrisoma</taxon>
    </lineage>
</organism>
<proteinExistence type="predicted"/>
<dbReference type="RefSeq" id="WP_119667984.1">
    <property type="nucleotide sequence ID" value="NZ_QXED01000003.1"/>
</dbReference>
<comment type="caution">
    <text evidence="2">The sequence shown here is derived from an EMBL/GenBank/DDBJ whole genome shotgun (WGS) entry which is preliminary data.</text>
</comment>
<dbReference type="OrthoDB" id="958723at2"/>
<evidence type="ECO:0008006" key="4">
    <source>
        <dbReference type="Google" id="ProtNLM"/>
    </source>
</evidence>
<keyword evidence="1" id="KW-0732">Signal</keyword>
<dbReference type="EMBL" id="QXED01000003">
    <property type="protein sequence ID" value="RIV23768.1"/>
    <property type="molecule type" value="Genomic_DNA"/>
</dbReference>
<evidence type="ECO:0000313" key="3">
    <source>
        <dbReference type="Proteomes" id="UP000283523"/>
    </source>
</evidence>
<feature type="chain" id="PRO_5019138984" description="DUF2147 domain-containing protein" evidence="1">
    <location>
        <begin position="20"/>
        <end position="130"/>
    </location>
</feature>
<feature type="signal peptide" evidence="1">
    <location>
        <begin position="1"/>
        <end position="19"/>
    </location>
</feature>
<reference evidence="2 3" key="1">
    <citation type="submission" date="2018-08" db="EMBL/GenBank/DDBJ databases">
        <title>Fibrisoma montanum sp. nov., isolated from Danxia mountain soil.</title>
        <authorList>
            <person name="Huang Y."/>
        </authorList>
    </citation>
    <scope>NUCLEOTIDE SEQUENCE [LARGE SCALE GENOMIC DNA]</scope>
    <source>
        <strain evidence="2 3">HYT19</strain>
    </source>
</reference>
<dbReference type="Proteomes" id="UP000283523">
    <property type="component" value="Unassembled WGS sequence"/>
</dbReference>
<gene>
    <name evidence="2" type="ORF">DYU11_12405</name>
</gene>
<evidence type="ECO:0000313" key="2">
    <source>
        <dbReference type="EMBL" id="RIV23768.1"/>
    </source>
</evidence>
<name>A0A418MBM4_9BACT</name>
<sequence length="130" mass="14718">MVKFGLIVGVLLASVGLFSAQKTDGWLGTWSGEHREGVTYTITVRDKYKGLNLCEVHAEGIQTHYTLECVATGHPATLNVYFRSVKDGAFYARDRVNINQPLFSLKRDQSRVLWRWQQIFEGGIVVQKTK</sequence>
<dbReference type="AlphaFoldDB" id="A0A418MBM4"/>
<accession>A0A418MBM4</accession>
<evidence type="ECO:0000256" key="1">
    <source>
        <dbReference type="SAM" id="SignalP"/>
    </source>
</evidence>
<dbReference type="InterPro" id="IPR046033">
    <property type="entry name" value="DUF5991"/>
</dbReference>
<protein>
    <recommendedName>
        <fullName evidence="4">DUF2147 domain-containing protein</fullName>
    </recommendedName>
</protein>
<dbReference type="Pfam" id="PF19453">
    <property type="entry name" value="DUF5991"/>
    <property type="match status" value="1"/>
</dbReference>